<dbReference type="KEGG" id="dwd:DSCW_12180"/>
<dbReference type="Pfam" id="PF19676">
    <property type="entry name" value="DUF6178"/>
    <property type="match status" value="1"/>
</dbReference>
<accession>A0A5K7Z2Q6</accession>
<name>A0A5K7Z2Q6_9BACT</name>
<reference evidence="2 3" key="1">
    <citation type="submission" date="2019-11" db="EMBL/GenBank/DDBJ databases">
        <title>Comparative genomics of hydrocarbon-degrading Desulfosarcina strains.</title>
        <authorList>
            <person name="Watanabe M."/>
            <person name="Kojima H."/>
            <person name="Fukui M."/>
        </authorList>
    </citation>
    <scope>NUCLEOTIDE SEQUENCE [LARGE SCALE GENOMIC DNA]</scope>
    <source>
        <strain evidence="2 3">PP31</strain>
    </source>
</reference>
<dbReference type="OrthoDB" id="5479105at2"/>
<protein>
    <submittedName>
        <fullName evidence="2">Uncharacterized protein</fullName>
    </submittedName>
</protein>
<gene>
    <name evidence="2" type="ORF">DSCW_12180</name>
</gene>
<evidence type="ECO:0000313" key="2">
    <source>
        <dbReference type="EMBL" id="BBO73801.1"/>
    </source>
</evidence>
<proteinExistence type="predicted"/>
<dbReference type="EMBL" id="AP021875">
    <property type="protein sequence ID" value="BBO73801.1"/>
    <property type="molecule type" value="Genomic_DNA"/>
</dbReference>
<dbReference type="AlphaFoldDB" id="A0A5K7Z2Q6"/>
<evidence type="ECO:0000256" key="1">
    <source>
        <dbReference type="SAM" id="MobiDB-lite"/>
    </source>
</evidence>
<organism evidence="2 3">
    <name type="scientific">Desulfosarcina widdelii</name>
    <dbReference type="NCBI Taxonomy" id="947919"/>
    <lineage>
        <taxon>Bacteria</taxon>
        <taxon>Pseudomonadati</taxon>
        <taxon>Thermodesulfobacteriota</taxon>
        <taxon>Desulfobacteria</taxon>
        <taxon>Desulfobacterales</taxon>
        <taxon>Desulfosarcinaceae</taxon>
        <taxon>Desulfosarcina</taxon>
    </lineage>
</organism>
<keyword evidence="3" id="KW-1185">Reference proteome</keyword>
<feature type="region of interest" description="Disordered" evidence="1">
    <location>
        <begin position="267"/>
        <end position="294"/>
    </location>
</feature>
<dbReference type="RefSeq" id="WP_155302876.1">
    <property type="nucleotide sequence ID" value="NZ_AP021875.1"/>
</dbReference>
<dbReference type="Proteomes" id="UP000427769">
    <property type="component" value="Chromosome"/>
</dbReference>
<feature type="compositionally biased region" description="Basic and acidic residues" evidence="1">
    <location>
        <begin position="282"/>
        <end position="294"/>
    </location>
</feature>
<evidence type="ECO:0000313" key="3">
    <source>
        <dbReference type="Proteomes" id="UP000427769"/>
    </source>
</evidence>
<dbReference type="InterPro" id="IPR045750">
    <property type="entry name" value="DUF6178"/>
</dbReference>
<sequence>MRLERKQTHDLLNSILDQPELPAIIRSLDAGVLIRLIRHIGLEDSAEIISLANADQLKCILDEDLWHSDAPGQDEVFDADRFGLWLEILLETNAAFAARKVIELDEGLLTLGLCKLILVVNLDELALNLSNPQRSIRDDMLDKILESTLSQEFDDYLVLAKSDWHWDAVQALLVELDELDHTTLSRLLDRCHRISFEYIEDNGGLFDVLTSEEMLESDLAADRETRREAEGFVAPSNARYFLNWVRLTDLGKIVRAKTLEPVTRAIFRSTGEKGRHNGQVSEDDRPTGNASRERAAEKVMPFLQTLRAAAVLPGPYQQRLGELEGSVDDHLPLVNALRTIKRTEPTIASKYLTELTCLSNILISGWGFQGRSFRPAEAAEAAISVCNLGSEYLLEPRTGEADSPSVQTLSDLLAEQGLAKCFQVGWKVLNDDVVRYAAKALLQFLDRQRAELHDDGQAQAMGRMANVLQTDISSGRPWEFNGQLDQLYACLDSETMAALTALLRECPILPEALCKQGRHPHSAFVGSRAHIRTIREFLKQILHFDAEEEV</sequence>